<dbReference type="RefSeq" id="WP_152711703.1">
    <property type="nucleotide sequence ID" value="NZ_VOSJ01000034.1"/>
</dbReference>
<accession>A0A5N7MFU1</accession>
<protein>
    <submittedName>
        <fullName evidence="2">IS630 family transposase</fullName>
    </submittedName>
</protein>
<dbReference type="GO" id="GO:0003676">
    <property type="term" value="F:nucleic acid binding"/>
    <property type="evidence" value="ECO:0007669"/>
    <property type="project" value="InterPro"/>
</dbReference>
<dbReference type="AlphaFoldDB" id="A0A5N7MFU1"/>
<dbReference type="Proteomes" id="UP000403266">
    <property type="component" value="Unassembled WGS sequence"/>
</dbReference>
<dbReference type="NCBIfam" id="NF033545">
    <property type="entry name" value="transpos_IS630"/>
    <property type="match status" value="1"/>
</dbReference>
<dbReference type="InterPro" id="IPR009057">
    <property type="entry name" value="Homeodomain-like_sf"/>
</dbReference>
<dbReference type="InterPro" id="IPR012337">
    <property type="entry name" value="RNaseH-like_sf"/>
</dbReference>
<dbReference type="EMBL" id="VOSK01000034">
    <property type="protein sequence ID" value="MPR25901.1"/>
    <property type="molecule type" value="Genomic_DNA"/>
</dbReference>
<organism evidence="2 3">
    <name type="scientific">Microvirga tunisiensis</name>
    <dbReference type="NCBI Taxonomy" id="2108360"/>
    <lineage>
        <taxon>Bacteria</taxon>
        <taxon>Pseudomonadati</taxon>
        <taxon>Pseudomonadota</taxon>
        <taxon>Alphaproteobacteria</taxon>
        <taxon>Hyphomicrobiales</taxon>
        <taxon>Methylobacteriaceae</taxon>
        <taxon>Microvirga</taxon>
    </lineage>
</organism>
<dbReference type="SUPFAM" id="SSF53098">
    <property type="entry name" value="Ribonuclease H-like"/>
    <property type="match status" value="1"/>
</dbReference>
<dbReference type="Pfam" id="PF13358">
    <property type="entry name" value="DDE_3"/>
    <property type="match status" value="1"/>
</dbReference>
<evidence type="ECO:0000313" key="2">
    <source>
        <dbReference type="EMBL" id="MPR25901.1"/>
    </source>
</evidence>
<proteinExistence type="predicted"/>
<keyword evidence="3" id="KW-1185">Reference proteome</keyword>
<dbReference type="Pfam" id="PF13565">
    <property type="entry name" value="HTH_32"/>
    <property type="match status" value="1"/>
</dbReference>
<dbReference type="OrthoDB" id="2375382at2"/>
<dbReference type="PANTHER" id="PTHR30347:SF1">
    <property type="entry name" value="MECHANOSENSITIVE CHANNEL MSCK"/>
    <property type="match status" value="1"/>
</dbReference>
<sequence>MGKIERIEVPAADRDRLESLVGDRNTPQKVVWRARIVLLTGEGLRATEVAARIGTSTLTVRRWRRRYAQAGVDGLLKDATRPPGRKPLTAAVIQRVVAMTLHEKPPRATQWSVRSMAAVTGLSHTSVQRIWHAHGLKPHLVKTFKLSTDKHFVEKVQDVVGLYLDPPDKALVLAVDEKSQIQALDRTQPGLPLKKGRAGTMTHDYKRHGTTTLFAALDVATGTVLGTCMKRHRHQEFLRFLRVIHRNTDKRLDLHLIVDNYATHKHPKVKAWLEKHPRFHLHFTPTSASWLNQVERFFALITQERIRRGAFTSVPDLESAIMDYLEHHNADPRPFVWTASASAILEKVARAKQALESQH</sequence>
<dbReference type="InterPro" id="IPR038717">
    <property type="entry name" value="Tc1-like_DDE_dom"/>
</dbReference>
<dbReference type="InterPro" id="IPR036397">
    <property type="entry name" value="RNaseH_sf"/>
</dbReference>
<reference evidence="2 3" key="1">
    <citation type="journal article" date="2019" name="Syst. Appl. Microbiol.">
        <title>Microvirga tunisiensis sp. nov., a root nodule symbiotic bacterium isolated from Lupinus micranthus and L. luteus grown in Northern Tunisia.</title>
        <authorList>
            <person name="Msaddak A."/>
            <person name="Rejili M."/>
            <person name="Duran D."/>
            <person name="Mars M."/>
            <person name="Palacios J.M."/>
            <person name="Ruiz-Argueso T."/>
            <person name="Rey L."/>
            <person name="Imperial J."/>
        </authorList>
    </citation>
    <scope>NUCLEOTIDE SEQUENCE [LARGE SCALE GENOMIC DNA]</scope>
    <source>
        <strain evidence="2 3">Lmie10</strain>
    </source>
</reference>
<gene>
    <name evidence="2" type="ORF">FS320_11855</name>
</gene>
<comment type="caution">
    <text evidence="2">The sequence shown here is derived from an EMBL/GenBank/DDBJ whole genome shotgun (WGS) entry which is preliminary data.</text>
</comment>
<dbReference type="Gene3D" id="3.30.420.10">
    <property type="entry name" value="Ribonuclease H-like superfamily/Ribonuclease H"/>
    <property type="match status" value="1"/>
</dbReference>
<name>A0A5N7MFU1_9HYPH</name>
<dbReference type="SUPFAM" id="SSF46689">
    <property type="entry name" value="Homeodomain-like"/>
    <property type="match status" value="1"/>
</dbReference>
<dbReference type="InterPro" id="IPR047655">
    <property type="entry name" value="Transpos_IS630-like"/>
</dbReference>
<evidence type="ECO:0000313" key="3">
    <source>
        <dbReference type="Proteomes" id="UP000403266"/>
    </source>
</evidence>
<dbReference type="InterPro" id="IPR052702">
    <property type="entry name" value="MscS-like_channel"/>
</dbReference>
<dbReference type="PANTHER" id="PTHR30347">
    <property type="entry name" value="POTASSIUM CHANNEL RELATED"/>
    <property type="match status" value="1"/>
</dbReference>
<evidence type="ECO:0000259" key="1">
    <source>
        <dbReference type="Pfam" id="PF13358"/>
    </source>
</evidence>
<feature type="domain" description="Tc1-like transposase DDE" evidence="1">
    <location>
        <begin position="175"/>
        <end position="317"/>
    </location>
</feature>